<feature type="domain" description="Carbohydrate-binding" evidence="2">
    <location>
        <begin position="54"/>
        <end position="146"/>
    </location>
</feature>
<proteinExistence type="predicted"/>
<keyword evidence="3" id="KW-1185">Reference proteome</keyword>
<feature type="signal peptide" evidence="1">
    <location>
        <begin position="1"/>
        <end position="19"/>
    </location>
</feature>
<sequence length="395" mass="45428">MVCCWNLIFFISPFITTLGYLGTLSSVSASSDCNFPYPKHYTAYHLNAGEIINVDGKVDEDAWSKVAWTDEFMDIQGPSFPKPRFTTRAKMRWDENYLYIAAFMEETDVWANQTKHDSVIFYDNDFEVFIDPSGSTHFYKEFEMNAINTTWDLELNKPYLNGGTPNSSWEMPTMKTATFVDGPVNDPLVKNTYWTAEIAMPFKDLIHGKTGMRAPPKNGDQWRINFSRVEWHVRVVNGHYEKVPNIREDNWVWSSQNAINMHLPERWGFLLFSKEAVNQTTYTKYPDWNVYYALTQVYNAEKAFAAVNGYFTDVLDQLNLPSSITQGKCAKIPKVDVPKFQTSKFNVTVSPLVSGAPIGHISDDRLIWFEESKIKSLFLVKICRLFNLSLCQALS</sequence>
<evidence type="ECO:0000313" key="4">
    <source>
        <dbReference type="RefSeq" id="XP_013398778.1"/>
    </source>
</evidence>
<dbReference type="GeneID" id="106165211"/>
<dbReference type="OrthoDB" id="59288at2759"/>
<dbReference type="RefSeq" id="XP_013398778.1">
    <property type="nucleotide sequence ID" value="XM_013543324.1"/>
</dbReference>
<dbReference type="CDD" id="cd09620">
    <property type="entry name" value="CBM9_like_3"/>
    <property type="match status" value="1"/>
</dbReference>
<dbReference type="AlphaFoldDB" id="A0A1S3IL13"/>
<dbReference type="GO" id="GO:0004553">
    <property type="term" value="F:hydrolase activity, hydrolyzing O-glycosyl compounds"/>
    <property type="evidence" value="ECO:0007669"/>
    <property type="project" value="InterPro"/>
</dbReference>
<keyword evidence="1" id="KW-0732">Signal</keyword>
<dbReference type="Proteomes" id="UP000085678">
    <property type="component" value="Unplaced"/>
</dbReference>
<dbReference type="InterPro" id="IPR010502">
    <property type="entry name" value="Carb-bd_dom_fam9"/>
</dbReference>
<dbReference type="SUPFAM" id="SSF49344">
    <property type="entry name" value="CBD9-like"/>
    <property type="match status" value="1"/>
</dbReference>
<dbReference type="STRING" id="7574.A0A1S3IL13"/>
<dbReference type="GO" id="GO:0016052">
    <property type="term" value="P:carbohydrate catabolic process"/>
    <property type="evidence" value="ECO:0007669"/>
    <property type="project" value="InterPro"/>
</dbReference>
<dbReference type="Pfam" id="PF06452">
    <property type="entry name" value="CBM9_1"/>
    <property type="match status" value="1"/>
</dbReference>
<dbReference type="KEGG" id="lak:106165211"/>
<evidence type="ECO:0000256" key="1">
    <source>
        <dbReference type="SAM" id="SignalP"/>
    </source>
</evidence>
<feature type="chain" id="PRO_5010360030" evidence="1">
    <location>
        <begin position="20"/>
        <end position="395"/>
    </location>
</feature>
<dbReference type="PANTHER" id="PTHR35532">
    <property type="entry name" value="SIMILAR TO POLYHYDROXYALKANOATE DEPOLYMERASE"/>
    <property type="match status" value="1"/>
</dbReference>
<accession>A0A1S3IL13</accession>
<organism evidence="3 4">
    <name type="scientific">Lingula anatina</name>
    <name type="common">Brachiopod</name>
    <name type="synonym">Lingula unguis</name>
    <dbReference type="NCBI Taxonomy" id="7574"/>
    <lineage>
        <taxon>Eukaryota</taxon>
        <taxon>Metazoa</taxon>
        <taxon>Spiralia</taxon>
        <taxon>Lophotrochozoa</taxon>
        <taxon>Brachiopoda</taxon>
        <taxon>Linguliformea</taxon>
        <taxon>Lingulata</taxon>
        <taxon>Lingulida</taxon>
        <taxon>Linguloidea</taxon>
        <taxon>Lingulidae</taxon>
        <taxon>Lingula</taxon>
    </lineage>
</organism>
<name>A0A1S3IL13_LINAN</name>
<dbReference type="Gene3D" id="2.60.40.1190">
    <property type="match status" value="1"/>
</dbReference>
<dbReference type="InParanoid" id="A0A1S3IL13"/>
<protein>
    <submittedName>
        <fullName evidence="4">Uncharacterized protein LOC106165211</fullName>
    </submittedName>
</protein>
<gene>
    <name evidence="4" type="primary">LOC106165211</name>
</gene>
<dbReference type="GO" id="GO:0030246">
    <property type="term" value="F:carbohydrate binding"/>
    <property type="evidence" value="ECO:0007669"/>
    <property type="project" value="InterPro"/>
</dbReference>
<evidence type="ECO:0000259" key="2">
    <source>
        <dbReference type="Pfam" id="PF06452"/>
    </source>
</evidence>
<evidence type="ECO:0000313" key="3">
    <source>
        <dbReference type="Proteomes" id="UP000085678"/>
    </source>
</evidence>
<reference evidence="4" key="1">
    <citation type="submission" date="2025-08" db="UniProtKB">
        <authorList>
            <consortium name="RefSeq"/>
        </authorList>
    </citation>
    <scope>IDENTIFICATION</scope>
    <source>
        <tissue evidence="4">Gonads</tissue>
    </source>
</reference>
<dbReference type="PANTHER" id="PTHR35532:SF5">
    <property type="entry name" value="CARBOHYDRATE-BINDING DOMAIN-CONTAINING PROTEIN"/>
    <property type="match status" value="1"/>
</dbReference>